<feature type="active site" description="Proton donor" evidence="15">
    <location>
        <position position="3"/>
    </location>
</feature>
<dbReference type="SUPFAM" id="SSF81624">
    <property type="entry name" value="N-terminal domain of MutM-like DNA repair proteins"/>
    <property type="match status" value="1"/>
</dbReference>
<name>A0A1H7QRX3_9GAMM</name>
<keyword evidence="4 15" id="KW-0479">Metal-binding</keyword>
<dbReference type="AlphaFoldDB" id="A0A1H7QRX3"/>
<dbReference type="Pfam" id="PF06831">
    <property type="entry name" value="H2TH"/>
    <property type="match status" value="1"/>
</dbReference>
<dbReference type="OrthoDB" id="9800855at2"/>
<dbReference type="Pfam" id="PF06827">
    <property type="entry name" value="zf-FPG_IleRS"/>
    <property type="match status" value="1"/>
</dbReference>
<dbReference type="RefSeq" id="WP_085285499.1">
    <property type="nucleotide sequence ID" value="NZ_FOBI01000012.1"/>
</dbReference>
<dbReference type="PANTHER" id="PTHR22993:SF9">
    <property type="entry name" value="FORMAMIDOPYRIMIDINE-DNA GLYCOSYLASE"/>
    <property type="match status" value="1"/>
</dbReference>
<feature type="active site" description="Proton donor; for delta-elimination activity" evidence="15">
    <location>
        <position position="260"/>
    </location>
</feature>
<dbReference type="SUPFAM" id="SSF46946">
    <property type="entry name" value="S13-like H2TH domain"/>
    <property type="match status" value="1"/>
</dbReference>
<evidence type="ECO:0000256" key="8">
    <source>
        <dbReference type="ARBA" id="ARBA00022833"/>
    </source>
</evidence>
<evidence type="ECO:0000256" key="12">
    <source>
        <dbReference type="ARBA" id="ARBA00023268"/>
    </source>
</evidence>
<evidence type="ECO:0000256" key="13">
    <source>
        <dbReference type="ARBA" id="ARBA00023295"/>
    </source>
</evidence>
<dbReference type="InterPro" id="IPR020629">
    <property type="entry name" value="FPG_Glyclase"/>
</dbReference>
<keyword evidence="9 15" id="KW-0238">DNA-binding</keyword>
<dbReference type="NCBIfam" id="NF002211">
    <property type="entry name" value="PRK01103.1"/>
    <property type="match status" value="1"/>
</dbReference>
<dbReference type="CDD" id="cd08966">
    <property type="entry name" value="EcFpg-like_N"/>
    <property type="match status" value="1"/>
</dbReference>
<dbReference type="SUPFAM" id="SSF57716">
    <property type="entry name" value="Glucocorticoid receptor-like (DNA-binding domain)"/>
    <property type="match status" value="1"/>
</dbReference>
<evidence type="ECO:0000259" key="16">
    <source>
        <dbReference type="PROSITE" id="PS51066"/>
    </source>
</evidence>
<keyword evidence="7 15" id="KW-0378">Hydrolase</keyword>
<dbReference type="GO" id="GO:0003684">
    <property type="term" value="F:damaged DNA binding"/>
    <property type="evidence" value="ECO:0007669"/>
    <property type="project" value="InterPro"/>
</dbReference>
<evidence type="ECO:0000256" key="5">
    <source>
        <dbReference type="ARBA" id="ARBA00022763"/>
    </source>
</evidence>
<dbReference type="GO" id="GO:0034039">
    <property type="term" value="F:8-oxo-7,8-dihydroguanine DNA N-glycosylase activity"/>
    <property type="evidence" value="ECO:0007669"/>
    <property type="project" value="TreeGrafter"/>
</dbReference>
<dbReference type="InterPro" id="IPR010663">
    <property type="entry name" value="Znf_FPG/IleRS"/>
</dbReference>
<sequence length="283" mass="31610">MPELPEVEVCRLGITPHIIQQQVSHVLVRNSKLRWPIPEQVQSIVGQTVNNIDRRSKYLLLRFSSGTLLLHLGMSGSVRILVQETPALKHDHFEITFANGKTLRLNDPRRFGAVLWLPQHQDQQGLLAKLGPEPLTDDFAYGHLYEKAKRRRVPIKTFLMDNHVVVGVGNIYANEALFMASIHPATPVSAISEKKFNQLTDIIKQVLAAAIAQGGTTLKDFTQADGKPGYFAQKLFVYGRAGEKCDGCQSVLAEIRQSNRSSVFCPQCQVLPSEPKSKPKRKP</sequence>
<evidence type="ECO:0000259" key="17">
    <source>
        <dbReference type="PROSITE" id="PS51068"/>
    </source>
</evidence>
<evidence type="ECO:0000256" key="6">
    <source>
        <dbReference type="ARBA" id="ARBA00022771"/>
    </source>
</evidence>
<dbReference type="Proteomes" id="UP000199297">
    <property type="component" value="Unassembled WGS sequence"/>
</dbReference>
<gene>
    <name evidence="15" type="primary">mutM</name>
    <name evidence="15" type="synonym">fpg</name>
    <name evidence="18" type="ORF">SAMN05216262_11280</name>
</gene>
<evidence type="ECO:0000256" key="11">
    <source>
        <dbReference type="ARBA" id="ARBA00023239"/>
    </source>
</evidence>
<dbReference type="Pfam" id="PF01149">
    <property type="entry name" value="Fapy_DNA_glyco"/>
    <property type="match status" value="1"/>
</dbReference>
<dbReference type="PROSITE" id="PS51068">
    <property type="entry name" value="FPG_CAT"/>
    <property type="match status" value="1"/>
</dbReference>
<dbReference type="SMART" id="SM01232">
    <property type="entry name" value="H2TH"/>
    <property type="match status" value="1"/>
</dbReference>
<dbReference type="FunFam" id="1.10.8.50:FF:000003">
    <property type="entry name" value="Formamidopyrimidine-DNA glycosylase"/>
    <property type="match status" value="1"/>
</dbReference>
<keyword evidence="10 15" id="KW-0234">DNA repair</keyword>
<evidence type="ECO:0000256" key="9">
    <source>
        <dbReference type="ARBA" id="ARBA00023125"/>
    </source>
</evidence>
<evidence type="ECO:0000256" key="15">
    <source>
        <dbReference type="HAMAP-Rule" id="MF_00103"/>
    </source>
</evidence>
<keyword evidence="13 15" id="KW-0326">Glycosidase</keyword>
<evidence type="ECO:0000313" key="19">
    <source>
        <dbReference type="Proteomes" id="UP000199297"/>
    </source>
</evidence>
<evidence type="ECO:0000256" key="7">
    <source>
        <dbReference type="ARBA" id="ARBA00022801"/>
    </source>
</evidence>
<evidence type="ECO:0000313" key="18">
    <source>
        <dbReference type="EMBL" id="SEL50639.1"/>
    </source>
</evidence>
<keyword evidence="8 15" id="KW-0862">Zinc</keyword>
<dbReference type="EC" id="4.2.99.18" evidence="15"/>
<dbReference type="GO" id="GO:0008270">
    <property type="term" value="F:zinc ion binding"/>
    <property type="evidence" value="ECO:0007669"/>
    <property type="project" value="UniProtKB-UniRule"/>
</dbReference>
<feature type="binding site" evidence="15">
    <location>
        <position position="90"/>
    </location>
    <ligand>
        <name>DNA</name>
        <dbReference type="ChEBI" id="CHEBI:16991"/>
    </ligand>
</feature>
<comment type="subunit">
    <text evidence="3 15">Monomer.</text>
</comment>
<dbReference type="NCBIfam" id="TIGR00577">
    <property type="entry name" value="fpg"/>
    <property type="match status" value="1"/>
</dbReference>
<dbReference type="InterPro" id="IPR000214">
    <property type="entry name" value="Znf_DNA_glyclase/AP_lyase"/>
</dbReference>
<dbReference type="Gene3D" id="3.20.190.10">
    <property type="entry name" value="MutM-like, N-terminal"/>
    <property type="match status" value="1"/>
</dbReference>
<comment type="catalytic activity">
    <reaction evidence="1 15">
        <text>Hydrolysis of DNA containing ring-opened 7-methylguanine residues, releasing 2,6-diamino-4-hydroxy-5-(N-methyl)formamidopyrimidine.</text>
        <dbReference type="EC" id="3.2.2.23"/>
    </reaction>
</comment>
<proteinExistence type="inferred from homology"/>
<dbReference type="EMBL" id="FOBI01000012">
    <property type="protein sequence ID" value="SEL50639.1"/>
    <property type="molecule type" value="Genomic_DNA"/>
</dbReference>
<dbReference type="Gene3D" id="1.10.8.50">
    <property type="match status" value="1"/>
</dbReference>
<dbReference type="EC" id="3.2.2.23" evidence="15"/>
<feature type="domain" description="Formamidopyrimidine-DNA glycosylase catalytic" evidence="17">
    <location>
        <begin position="2"/>
        <end position="112"/>
    </location>
</feature>
<dbReference type="SMART" id="SM00898">
    <property type="entry name" value="Fapy_DNA_glyco"/>
    <property type="match status" value="1"/>
</dbReference>
<feature type="domain" description="FPG-type" evidence="16">
    <location>
        <begin position="236"/>
        <end position="270"/>
    </location>
</feature>
<feature type="binding site" evidence="15">
    <location>
        <position position="151"/>
    </location>
    <ligand>
        <name>DNA</name>
        <dbReference type="ChEBI" id="CHEBI:16991"/>
    </ligand>
</feature>
<keyword evidence="6 15" id="KW-0863">Zinc-finger</keyword>
<evidence type="ECO:0000256" key="1">
    <source>
        <dbReference type="ARBA" id="ARBA00001668"/>
    </source>
</evidence>
<dbReference type="GO" id="GO:0140078">
    <property type="term" value="F:class I DNA-(apurinic or apyrimidinic site) endonuclease activity"/>
    <property type="evidence" value="ECO:0007669"/>
    <property type="project" value="UniProtKB-EC"/>
</dbReference>
<evidence type="ECO:0000256" key="3">
    <source>
        <dbReference type="ARBA" id="ARBA00011245"/>
    </source>
</evidence>
<protein>
    <recommendedName>
        <fullName evidence="15">Formamidopyrimidine-DNA glycosylase</fullName>
        <shortName evidence="15">Fapy-DNA glycosylase</shortName>
        <ecNumber evidence="15">3.2.2.23</ecNumber>
    </recommendedName>
    <alternativeName>
        <fullName evidence="15">DNA-(apurinic or apyrimidinic site) lyase MutM</fullName>
        <shortName evidence="15">AP lyase MutM</shortName>
        <ecNumber evidence="15">4.2.99.18</ecNumber>
    </alternativeName>
</protein>
<dbReference type="InterPro" id="IPR012319">
    <property type="entry name" value="FPG_cat"/>
</dbReference>
<dbReference type="InterPro" id="IPR015886">
    <property type="entry name" value="H2TH_FPG"/>
</dbReference>
<feature type="active site" description="Schiff-base intermediate with DNA" evidence="15">
    <location>
        <position position="2"/>
    </location>
</feature>
<accession>A0A1H7QRX3</accession>
<comment type="function">
    <text evidence="15">Involved in base excision repair of DNA damaged by oxidation or by mutagenic agents. Acts as DNA glycosylase that recognizes and removes damaged bases. Has a preference for oxidized purines, such as 7,8-dihydro-8-oxoguanine (8-oxoG). Has AP (apurinic/apyrimidinic) lyase activity and introduces nicks in the DNA strand. Cleaves the DNA backbone by beta-delta elimination to generate a single-strand break at the site of the removed base with both 3'- and 5'-phosphates.</text>
</comment>
<dbReference type="InterPro" id="IPR010979">
    <property type="entry name" value="Ribosomal_uS13-like_H2TH"/>
</dbReference>
<dbReference type="PANTHER" id="PTHR22993">
    <property type="entry name" value="FORMAMIDOPYRIMIDINE-DNA GLYCOSYLASE"/>
    <property type="match status" value="1"/>
</dbReference>
<keyword evidence="19" id="KW-1185">Reference proteome</keyword>
<feature type="binding site" evidence="15">
    <location>
        <position position="109"/>
    </location>
    <ligand>
        <name>DNA</name>
        <dbReference type="ChEBI" id="CHEBI:16991"/>
    </ligand>
</feature>
<evidence type="ECO:0000256" key="4">
    <source>
        <dbReference type="ARBA" id="ARBA00022723"/>
    </source>
</evidence>
<reference evidence="19" key="1">
    <citation type="submission" date="2016-10" db="EMBL/GenBank/DDBJ databases">
        <authorList>
            <person name="Varghese N."/>
            <person name="Submissions S."/>
        </authorList>
    </citation>
    <scope>NUCLEOTIDE SEQUENCE [LARGE SCALE GENOMIC DNA]</scope>
    <source>
        <strain evidence="19">CGMCC 1.9127</strain>
    </source>
</reference>
<comment type="cofactor">
    <cofactor evidence="15">
        <name>Zn(2+)</name>
        <dbReference type="ChEBI" id="CHEBI:29105"/>
    </cofactor>
    <text evidence="15">Binds 1 zinc ion per subunit.</text>
</comment>
<feature type="active site" description="Proton donor; for beta-elimination activity" evidence="15">
    <location>
        <position position="57"/>
    </location>
</feature>
<comment type="similarity">
    <text evidence="2 15">Belongs to the FPG family.</text>
</comment>
<organism evidence="18 19">
    <name type="scientific">Colwellia chukchiensis</name>
    <dbReference type="NCBI Taxonomy" id="641665"/>
    <lineage>
        <taxon>Bacteria</taxon>
        <taxon>Pseudomonadati</taxon>
        <taxon>Pseudomonadota</taxon>
        <taxon>Gammaproteobacteria</taxon>
        <taxon>Alteromonadales</taxon>
        <taxon>Colwelliaceae</taxon>
        <taxon>Colwellia</taxon>
    </lineage>
</organism>
<dbReference type="HAMAP" id="MF_00103">
    <property type="entry name" value="Fapy_DNA_glycosyl"/>
    <property type="match status" value="1"/>
</dbReference>
<keyword evidence="5 15" id="KW-0227">DNA damage</keyword>
<dbReference type="GO" id="GO:0006284">
    <property type="term" value="P:base-excision repair"/>
    <property type="evidence" value="ECO:0007669"/>
    <property type="project" value="InterPro"/>
</dbReference>
<evidence type="ECO:0000256" key="14">
    <source>
        <dbReference type="ARBA" id="ARBA00044632"/>
    </source>
</evidence>
<dbReference type="InterPro" id="IPR035937">
    <property type="entry name" value="FPG_N"/>
</dbReference>
<dbReference type="STRING" id="641665.GCA_002104455_01120"/>
<dbReference type="FunFam" id="3.20.190.10:FF:000001">
    <property type="entry name" value="Formamidopyrimidine-DNA glycosylase"/>
    <property type="match status" value="1"/>
</dbReference>
<evidence type="ECO:0000256" key="10">
    <source>
        <dbReference type="ARBA" id="ARBA00023204"/>
    </source>
</evidence>
<keyword evidence="12 15" id="KW-0511">Multifunctional enzyme</keyword>
<dbReference type="PROSITE" id="PS51066">
    <property type="entry name" value="ZF_FPG_2"/>
    <property type="match status" value="1"/>
</dbReference>
<keyword evidence="11 15" id="KW-0456">Lyase</keyword>
<comment type="catalytic activity">
    <reaction evidence="14 15">
        <text>2'-deoxyribonucleotide-(2'-deoxyribose 5'-phosphate)-2'-deoxyribonucleotide-DNA = a 3'-end 2'-deoxyribonucleotide-(2,3-dehydro-2,3-deoxyribose 5'-phosphate)-DNA + a 5'-end 5'-phospho-2'-deoxyribonucleoside-DNA + H(+)</text>
        <dbReference type="Rhea" id="RHEA:66592"/>
        <dbReference type="Rhea" id="RHEA-COMP:13180"/>
        <dbReference type="Rhea" id="RHEA-COMP:16897"/>
        <dbReference type="Rhea" id="RHEA-COMP:17067"/>
        <dbReference type="ChEBI" id="CHEBI:15378"/>
        <dbReference type="ChEBI" id="CHEBI:136412"/>
        <dbReference type="ChEBI" id="CHEBI:157695"/>
        <dbReference type="ChEBI" id="CHEBI:167181"/>
        <dbReference type="EC" id="4.2.99.18"/>
    </reaction>
</comment>
<evidence type="ECO:0000256" key="2">
    <source>
        <dbReference type="ARBA" id="ARBA00009409"/>
    </source>
</evidence>